<accession>A0ABW3B032</accession>
<evidence type="ECO:0000313" key="3">
    <source>
        <dbReference type="Proteomes" id="UP001597012"/>
    </source>
</evidence>
<dbReference type="CDD" id="cd18785">
    <property type="entry name" value="SF2_C"/>
    <property type="match status" value="1"/>
</dbReference>
<keyword evidence="3" id="KW-1185">Reference proteome</keyword>
<feature type="domain" description="Helicase ATP-binding" evidence="1">
    <location>
        <begin position="25"/>
        <end position="186"/>
    </location>
</feature>
<proteinExistence type="predicted"/>
<name>A0ABW3B032_9FLAO</name>
<dbReference type="RefSeq" id="WP_379931660.1">
    <property type="nucleotide sequence ID" value="NZ_JBHTHY010000003.1"/>
</dbReference>
<dbReference type="SUPFAM" id="SSF52540">
    <property type="entry name" value="P-loop containing nucleoside triphosphate hydrolases"/>
    <property type="match status" value="1"/>
</dbReference>
<organism evidence="2 3">
    <name type="scientific">Maribacter chungangensis</name>
    <dbReference type="NCBI Taxonomy" id="1069117"/>
    <lineage>
        <taxon>Bacteria</taxon>
        <taxon>Pseudomonadati</taxon>
        <taxon>Bacteroidota</taxon>
        <taxon>Flavobacteriia</taxon>
        <taxon>Flavobacteriales</taxon>
        <taxon>Flavobacteriaceae</taxon>
        <taxon>Maribacter</taxon>
    </lineage>
</organism>
<dbReference type="InterPro" id="IPR006935">
    <property type="entry name" value="Helicase/UvrB_N"/>
</dbReference>
<dbReference type="SMART" id="SM00487">
    <property type="entry name" value="DEXDc"/>
    <property type="match status" value="1"/>
</dbReference>
<keyword evidence="2" id="KW-0547">Nucleotide-binding</keyword>
<evidence type="ECO:0000259" key="1">
    <source>
        <dbReference type="PROSITE" id="PS51192"/>
    </source>
</evidence>
<dbReference type="InterPro" id="IPR027417">
    <property type="entry name" value="P-loop_NTPase"/>
</dbReference>
<dbReference type="Proteomes" id="UP001597012">
    <property type="component" value="Unassembled WGS sequence"/>
</dbReference>
<gene>
    <name evidence="2" type="ORF">ACFQZJ_00840</name>
</gene>
<dbReference type="SMART" id="SM00382">
    <property type="entry name" value="AAA"/>
    <property type="match status" value="1"/>
</dbReference>
<comment type="caution">
    <text evidence="2">The sequence shown here is derived from an EMBL/GenBank/DDBJ whole genome shotgun (WGS) entry which is preliminary data.</text>
</comment>
<dbReference type="PROSITE" id="PS51192">
    <property type="entry name" value="HELICASE_ATP_BIND_1"/>
    <property type="match status" value="1"/>
</dbReference>
<dbReference type="InterPro" id="IPR014001">
    <property type="entry name" value="Helicase_ATP-bd"/>
</dbReference>
<dbReference type="Pfam" id="PF04851">
    <property type="entry name" value="ResIII"/>
    <property type="match status" value="1"/>
</dbReference>
<keyword evidence="2" id="KW-0347">Helicase</keyword>
<dbReference type="GO" id="GO:0004386">
    <property type="term" value="F:helicase activity"/>
    <property type="evidence" value="ECO:0007669"/>
    <property type="project" value="UniProtKB-KW"/>
</dbReference>
<dbReference type="Gene3D" id="3.40.50.300">
    <property type="entry name" value="P-loop containing nucleotide triphosphate hydrolases"/>
    <property type="match status" value="2"/>
</dbReference>
<sequence>MSLFNTPLTFKFPWRDYQGKFLDGFQEHITDNHLHVIAPPGSGKTILGLEMLLRIGKPTLVLAPTLTIRNQWRDRLVDFFEPAPANDVLSLSIKDPALLTFSSYQSLFALHRSFGENANEQLVQFIKKHNIETLVLDEAHHLKNEWWNCLFQLKGIEGLTIVSLTATPPYDSSALEINRYFELCGPIDDEIAVPDLIKNEDLCPHQDFIYFSRPDDAQIKYIVSYREQIIDFTNDLLENDTFQSFLMSLEIYQNSETSLEHIYENPSFFSSILIYLRATGHEIEPAKLNILGFKTKDVDFPSFTYEWSQCLLQEVLVNERDNFVAHESILMPIEKALRTIGVLERKKVDFIGNQDLYRNLANSPSKLKSIYEILKDTSKYLKTETRAVVLTDYIRKEFLDFKGKELSKLNKLGVVSIFHFLMAQDGFDTQVGVLTGSLIILHRTALEELRSVMPESNLRTEALDFVKDYYFINVPESGKNKIVAAVTKLFENGTINILIGTKALLGEGWDAPSINTLVLASYVGSFVSSNQMRGRAIRVDADVENKTGAIWHLACLDPTTEDGGKDMEKLKQRFQAFNGVSLNDEPYIENGLARLGLPEKLNADLDIDALNTGMLQEAQNRSVLKNRWDTAIASGNVLIRALKVPYEKEVPFRKTKRLAGLNAVKYLSVQVITGITLFLPEFMLKNFGALLNKGWLSFVYLLGSAIMVGFGPKTLKALKVYFLFGNQFKKTKKIATAVLAQLKSKNLLTTKSDALRIISEQNVNGTFMIYLEGANQHDCNLFVSLLDEIIAPIENPRYLLVGQSWIKRKLGFRSYYVVPTQFARRKEDAVQFKKHWNTHVDGSKILFTRNLEGRKHLLKARFAHMRYQFEEVSEKTVIWK</sequence>
<dbReference type="PANTHER" id="PTHR47396">
    <property type="entry name" value="TYPE I RESTRICTION ENZYME ECOKI R PROTEIN"/>
    <property type="match status" value="1"/>
</dbReference>
<dbReference type="InterPro" id="IPR003593">
    <property type="entry name" value="AAA+_ATPase"/>
</dbReference>
<reference evidence="3" key="1">
    <citation type="journal article" date="2019" name="Int. J. Syst. Evol. Microbiol.">
        <title>The Global Catalogue of Microorganisms (GCM) 10K type strain sequencing project: providing services to taxonomists for standard genome sequencing and annotation.</title>
        <authorList>
            <consortium name="The Broad Institute Genomics Platform"/>
            <consortium name="The Broad Institute Genome Sequencing Center for Infectious Disease"/>
            <person name="Wu L."/>
            <person name="Ma J."/>
        </authorList>
    </citation>
    <scope>NUCLEOTIDE SEQUENCE [LARGE SCALE GENOMIC DNA]</scope>
    <source>
        <strain evidence="3">CCUG 61948</strain>
    </source>
</reference>
<keyword evidence="2" id="KW-0067">ATP-binding</keyword>
<protein>
    <submittedName>
        <fullName evidence="2">DEAD/DEAH box helicase family protein</fullName>
    </submittedName>
</protein>
<dbReference type="EMBL" id="JBHTHY010000003">
    <property type="protein sequence ID" value="MFD0795989.1"/>
    <property type="molecule type" value="Genomic_DNA"/>
</dbReference>
<dbReference type="PANTHER" id="PTHR47396:SF1">
    <property type="entry name" value="ATP-DEPENDENT HELICASE IRC3-RELATED"/>
    <property type="match status" value="1"/>
</dbReference>
<evidence type="ECO:0000313" key="2">
    <source>
        <dbReference type="EMBL" id="MFD0795989.1"/>
    </source>
</evidence>
<keyword evidence="2" id="KW-0378">Hydrolase</keyword>
<dbReference type="InterPro" id="IPR050742">
    <property type="entry name" value="Helicase_Restrict-Modif_Enz"/>
</dbReference>